<dbReference type="EMBL" id="CP016634">
    <property type="protein sequence ID" value="ANY90112.1"/>
    <property type="molecule type" value="Genomic_DNA"/>
</dbReference>
<name>A0A1B2FD24_PSEPU</name>
<evidence type="ECO:0000256" key="2">
    <source>
        <dbReference type="SAM" id="SignalP"/>
    </source>
</evidence>
<feature type="compositionally biased region" description="Gly residues" evidence="1">
    <location>
        <begin position="78"/>
        <end position="88"/>
    </location>
</feature>
<accession>A0A1B2FD24</accession>
<gene>
    <name evidence="3" type="ORF">IEC33019_4615</name>
</gene>
<organism evidence="3">
    <name type="scientific">Pseudomonas putida</name>
    <name type="common">Arthrobacter siderocapsulatus</name>
    <dbReference type="NCBI Taxonomy" id="303"/>
    <lineage>
        <taxon>Bacteria</taxon>
        <taxon>Pseudomonadati</taxon>
        <taxon>Pseudomonadota</taxon>
        <taxon>Gammaproteobacteria</taxon>
        <taxon>Pseudomonadales</taxon>
        <taxon>Pseudomonadaceae</taxon>
        <taxon>Pseudomonas</taxon>
    </lineage>
</organism>
<sequence length="273" mass="30280">MRSRIWQWASVGLLGLGISLGAWAQGPGEGPASQDPNGATMGRSPLNARDEVRQTQPPRQGYYQDIPRRNGGYHWEAGGPGQRPGGDWPGRPDGHGDGWGPGPQYHPGHRIDHFPDRYWKVPYQGQDYYYSSGYWYRPQGGAYVLVRPPYGARVGYLPVYAEEVWFDGTLFFQVSNTYYQYLSDSQEYVVVNPPNILPAPGPQLGTGYDVIAHPLSGQTPLQQNQDRYECHRQAVQQTGFDPAAAAFAPPAHVADAYHRVLGDCLSARGYSVN</sequence>
<proteinExistence type="predicted"/>
<reference evidence="3" key="1">
    <citation type="submission" date="2016-07" db="EMBL/GenBank/DDBJ databases">
        <title>New class B carbapenemase carried by novel plasmid in Pseudomonas putida enviromental strain in eastern Amazonia.</title>
        <authorList>
            <person name="Souza C.O."/>
            <person name="Lima K.V."/>
            <person name="Brasiliense D.M."/>
            <person name="Perez-Chaparro P.J."/>
            <person name="Mamizuka E.M."/>
            <person name="Lima M.O."/>
            <person name="Lima L.N."/>
            <person name="McCulloch J.A."/>
        </authorList>
    </citation>
    <scope>NUCLEOTIDE SEQUENCE [LARGE SCALE GENOMIC DNA]</scope>
    <source>
        <strain evidence="3">IEC33019</strain>
    </source>
</reference>
<protein>
    <recommendedName>
        <fullName evidence="4">Glycine zipper family protein</fullName>
    </recommendedName>
</protein>
<feature type="chain" id="PRO_5008536908" description="Glycine zipper family protein" evidence="2">
    <location>
        <begin position="25"/>
        <end position="273"/>
    </location>
</feature>
<evidence type="ECO:0008006" key="4">
    <source>
        <dbReference type="Google" id="ProtNLM"/>
    </source>
</evidence>
<dbReference type="InterPro" id="IPR045398">
    <property type="entry name" value="DUF6515"/>
</dbReference>
<feature type="region of interest" description="Disordered" evidence="1">
    <location>
        <begin position="26"/>
        <end position="107"/>
    </location>
</feature>
<evidence type="ECO:0000313" key="3">
    <source>
        <dbReference type="EMBL" id="ANY90112.1"/>
    </source>
</evidence>
<dbReference type="RefSeq" id="WP_070092205.1">
    <property type="nucleotide sequence ID" value="NZ_CP016634.1"/>
</dbReference>
<keyword evidence="2" id="KW-0732">Signal</keyword>
<evidence type="ECO:0000256" key="1">
    <source>
        <dbReference type="SAM" id="MobiDB-lite"/>
    </source>
</evidence>
<dbReference type="AlphaFoldDB" id="A0A1B2FD24"/>
<dbReference type="Pfam" id="PF20125">
    <property type="entry name" value="DUF6515"/>
    <property type="match status" value="1"/>
</dbReference>
<feature type="signal peptide" evidence="2">
    <location>
        <begin position="1"/>
        <end position="24"/>
    </location>
</feature>